<dbReference type="OrthoDB" id="2201641at2759"/>
<name>A0A6S7K956_PARCT</name>
<evidence type="ECO:0000313" key="1">
    <source>
        <dbReference type="EMBL" id="CAB4039951.1"/>
    </source>
</evidence>
<keyword evidence="2" id="KW-1185">Reference proteome</keyword>
<protein>
    <submittedName>
        <fullName evidence="1">Uncharacterized protein</fullName>
    </submittedName>
</protein>
<accession>A0A6S7K956</accession>
<evidence type="ECO:0000313" key="2">
    <source>
        <dbReference type="Proteomes" id="UP001152795"/>
    </source>
</evidence>
<dbReference type="Proteomes" id="UP001152795">
    <property type="component" value="Unassembled WGS sequence"/>
</dbReference>
<dbReference type="EMBL" id="CACRXK020026096">
    <property type="protein sequence ID" value="CAB4039951.1"/>
    <property type="molecule type" value="Genomic_DNA"/>
</dbReference>
<proteinExistence type="predicted"/>
<reference evidence="1" key="1">
    <citation type="submission" date="2020-04" db="EMBL/GenBank/DDBJ databases">
        <authorList>
            <person name="Alioto T."/>
            <person name="Alioto T."/>
            <person name="Gomez Garrido J."/>
        </authorList>
    </citation>
    <scope>NUCLEOTIDE SEQUENCE</scope>
    <source>
        <strain evidence="1">A484AB</strain>
    </source>
</reference>
<dbReference type="AlphaFoldDB" id="A0A6S7K956"/>
<comment type="caution">
    <text evidence="1">The sequence shown here is derived from an EMBL/GenBank/DDBJ whole genome shotgun (WGS) entry which is preliminary data.</text>
</comment>
<gene>
    <name evidence="1" type="ORF">PACLA_8A020566</name>
</gene>
<feature type="non-terminal residue" evidence="1">
    <location>
        <position position="1"/>
    </location>
</feature>
<feature type="non-terminal residue" evidence="1">
    <location>
        <position position="223"/>
    </location>
</feature>
<sequence>RVSTSDVRLQHTSEPLQKCEIGFDLVDNQSTIAEGKSHSASNCRSNNLIRCFQNRLGSILGEISDRRTVEYPRFPGSHKHPGNQGSLLCPEVVREGSDQQGDWSEDRQFDCSSISEQQRRDPLPSVTAANIGDMELVRDKTPFLAQHVPGKNNVVADEESRKMRDHNDWKIDSTVIRQFIKKCQIDLFASRLTRQLNRYVSWRPDPGAIHVDAFTMNWTNLNA</sequence>
<organism evidence="1 2">
    <name type="scientific">Paramuricea clavata</name>
    <name type="common">Red gorgonian</name>
    <name type="synonym">Violescent sea-whip</name>
    <dbReference type="NCBI Taxonomy" id="317549"/>
    <lineage>
        <taxon>Eukaryota</taxon>
        <taxon>Metazoa</taxon>
        <taxon>Cnidaria</taxon>
        <taxon>Anthozoa</taxon>
        <taxon>Octocorallia</taxon>
        <taxon>Malacalcyonacea</taxon>
        <taxon>Plexauridae</taxon>
        <taxon>Paramuricea</taxon>
    </lineage>
</organism>